<dbReference type="GO" id="GO:0016020">
    <property type="term" value="C:membrane"/>
    <property type="evidence" value="ECO:0007669"/>
    <property type="project" value="TreeGrafter"/>
</dbReference>
<name>A0A917INQ2_9BACT</name>
<protein>
    <submittedName>
        <fullName evidence="2">Alpha/beta hydrolase</fullName>
    </submittedName>
</protein>
<dbReference type="EMBL" id="BMIB01000001">
    <property type="protein sequence ID" value="GGH59304.1"/>
    <property type="molecule type" value="Genomic_DNA"/>
</dbReference>
<gene>
    <name evidence="2" type="ORF">GCM10011379_05930</name>
</gene>
<accession>A0A917INQ2</accession>
<comment type="caution">
    <text evidence="2">The sequence shown here is derived from an EMBL/GenBank/DDBJ whole genome shotgun (WGS) entry which is preliminary data.</text>
</comment>
<reference evidence="2" key="2">
    <citation type="submission" date="2020-09" db="EMBL/GenBank/DDBJ databases">
        <authorList>
            <person name="Sun Q."/>
            <person name="Zhou Y."/>
        </authorList>
    </citation>
    <scope>NUCLEOTIDE SEQUENCE</scope>
    <source>
        <strain evidence="2">CGMCC 1.15290</strain>
    </source>
</reference>
<dbReference type="InterPro" id="IPR000073">
    <property type="entry name" value="AB_hydrolase_1"/>
</dbReference>
<dbReference type="GO" id="GO:0047372">
    <property type="term" value="F:monoacylglycerol lipase activity"/>
    <property type="evidence" value="ECO:0007669"/>
    <property type="project" value="TreeGrafter"/>
</dbReference>
<dbReference type="GO" id="GO:0046464">
    <property type="term" value="P:acylglycerol catabolic process"/>
    <property type="evidence" value="ECO:0007669"/>
    <property type="project" value="TreeGrafter"/>
</dbReference>
<organism evidence="2 3">
    <name type="scientific">Filimonas zeae</name>
    <dbReference type="NCBI Taxonomy" id="1737353"/>
    <lineage>
        <taxon>Bacteria</taxon>
        <taxon>Pseudomonadati</taxon>
        <taxon>Bacteroidota</taxon>
        <taxon>Chitinophagia</taxon>
        <taxon>Chitinophagales</taxon>
        <taxon>Chitinophagaceae</taxon>
        <taxon>Filimonas</taxon>
    </lineage>
</organism>
<feature type="domain" description="AB hydrolase-1" evidence="1">
    <location>
        <begin position="76"/>
        <end position="276"/>
    </location>
</feature>
<dbReference type="SUPFAM" id="SSF53474">
    <property type="entry name" value="alpha/beta-Hydrolases"/>
    <property type="match status" value="1"/>
</dbReference>
<keyword evidence="2" id="KW-0378">Hydrolase</keyword>
<dbReference type="InterPro" id="IPR029058">
    <property type="entry name" value="AB_hydrolase_fold"/>
</dbReference>
<dbReference type="Pfam" id="PF12697">
    <property type="entry name" value="Abhydrolase_6"/>
    <property type="match status" value="1"/>
</dbReference>
<dbReference type="Gene3D" id="3.40.50.1820">
    <property type="entry name" value="alpha/beta hydrolase"/>
    <property type="match status" value="1"/>
</dbReference>
<dbReference type="RefSeq" id="WP_188950485.1">
    <property type="nucleotide sequence ID" value="NZ_BMIB01000001.1"/>
</dbReference>
<dbReference type="AlphaFoldDB" id="A0A917INQ2"/>
<evidence type="ECO:0000313" key="2">
    <source>
        <dbReference type="EMBL" id="GGH59304.1"/>
    </source>
</evidence>
<dbReference type="Proteomes" id="UP000627292">
    <property type="component" value="Unassembled WGS sequence"/>
</dbReference>
<reference evidence="2" key="1">
    <citation type="journal article" date="2014" name="Int. J. Syst. Evol. Microbiol.">
        <title>Complete genome sequence of Corynebacterium casei LMG S-19264T (=DSM 44701T), isolated from a smear-ripened cheese.</title>
        <authorList>
            <consortium name="US DOE Joint Genome Institute (JGI-PGF)"/>
            <person name="Walter F."/>
            <person name="Albersmeier A."/>
            <person name="Kalinowski J."/>
            <person name="Ruckert C."/>
        </authorList>
    </citation>
    <scope>NUCLEOTIDE SEQUENCE</scope>
    <source>
        <strain evidence="2">CGMCC 1.15290</strain>
    </source>
</reference>
<sequence>MIRKIGRITLRTPLVLLVLLIITLLVFDRLVQFRMSDAEAKVWFEGKQVPLTINYYHTHNRDIRYLATGKDTGATVLFIHGAPSSSTYYREYLTDSLLLQQGRLIAVDRAGYGYSGLAKPITSIQEQAAIIRPVLDSLQQLHHPVVVVAASYGTAIACRLTMDYPQLVDGLVLIAPALAPGEEKTYWFTPMIEGWLFHWTVPRMLQTANAEKIAHPHELKKMLPLWKNIQVPVNYLQGADDQLVYTTNADFARAQLVNSPHVDIQMLPGRGHLIAFLEKERIRNSILDMLQRVRNK</sequence>
<evidence type="ECO:0000259" key="1">
    <source>
        <dbReference type="Pfam" id="PF12697"/>
    </source>
</evidence>
<dbReference type="PANTHER" id="PTHR43798">
    <property type="entry name" value="MONOACYLGLYCEROL LIPASE"/>
    <property type="match status" value="1"/>
</dbReference>
<dbReference type="InterPro" id="IPR050266">
    <property type="entry name" value="AB_hydrolase_sf"/>
</dbReference>
<dbReference type="PANTHER" id="PTHR43798:SF33">
    <property type="entry name" value="HYDROLASE, PUTATIVE (AFU_ORTHOLOGUE AFUA_2G14860)-RELATED"/>
    <property type="match status" value="1"/>
</dbReference>
<proteinExistence type="predicted"/>
<keyword evidence="3" id="KW-1185">Reference proteome</keyword>
<evidence type="ECO:0000313" key="3">
    <source>
        <dbReference type="Proteomes" id="UP000627292"/>
    </source>
</evidence>